<dbReference type="Gene3D" id="1.10.287.110">
    <property type="entry name" value="DnaJ domain"/>
    <property type="match status" value="1"/>
</dbReference>
<evidence type="ECO:0000313" key="4">
    <source>
        <dbReference type="Proteomes" id="UP000663193"/>
    </source>
</evidence>
<dbReference type="InterPro" id="IPR050817">
    <property type="entry name" value="DjlA_DnaK_co-chaperone"/>
</dbReference>
<keyword evidence="4" id="KW-1185">Reference proteome</keyword>
<evidence type="ECO:0000313" key="3">
    <source>
        <dbReference type="EMBL" id="QRD07535.1"/>
    </source>
</evidence>
<dbReference type="AlphaFoldDB" id="A0A7U2IDB7"/>
<proteinExistence type="predicted"/>
<reference evidence="4" key="1">
    <citation type="journal article" date="2021" name="BMC Genomics">
        <title>Chromosome-level genome assembly and manually-curated proteome of model necrotroph Parastagonospora nodorum Sn15 reveals a genome-wide trove of candidate effector homologs, and redundancy of virulence-related functions within an accessory chromosome.</title>
        <authorList>
            <person name="Bertazzoni S."/>
            <person name="Jones D.A.B."/>
            <person name="Phan H.T."/>
            <person name="Tan K.-C."/>
            <person name="Hane J.K."/>
        </authorList>
    </citation>
    <scope>NUCLEOTIDE SEQUENCE [LARGE SCALE GENOMIC DNA]</scope>
    <source>
        <strain evidence="4">SN15 / ATCC MYA-4574 / FGSC 10173)</strain>
    </source>
</reference>
<dbReference type="Pfam" id="PF00226">
    <property type="entry name" value="DnaJ"/>
    <property type="match status" value="1"/>
</dbReference>
<dbReference type="PANTHER" id="PTHR24074">
    <property type="entry name" value="CO-CHAPERONE PROTEIN DJLA"/>
    <property type="match status" value="1"/>
</dbReference>
<name>A0A7U2IDB7_PHANO</name>
<dbReference type="OrthoDB" id="10250354at2759"/>
<dbReference type="OMA" id="QENRDPN"/>
<feature type="domain" description="J" evidence="2">
    <location>
        <begin position="204"/>
        <end position="272"/>
    </location>
</feature>
<feature type="compositionally biased region" description="Polar residues" evidence="1">
    <location>
        <begin position="133"/>
        <end position="145"/>
    </location>
</feature>
<dbReference type="InterPro" id="IPR036869">
    <property type="entry name" value="J_dom_sf"/>
</dbReference>
<accession>A0A7U2IDB7</accession>
<organism evidence="3 4">
    <name type="scientific">Phaeosphaeria nodorum (strain SN15 / ATCC MYA-4574 / FGSC 10173)</name>
    <name type="common">Glume blotch fungus</name>
    <name type="synonym">Parastagonospora nodorum</name>
    <dbReference type="NCBI Taxonomy" id="321614"/>
    <lineage>
        <taxon>Eukaryota</taxon>
        <taxon>Fungi</taxon>
        <taxon>Dikarya</taxon>
        <taxon>Ascomycota</taxon>
        <taxon>Pezizomycotina</taxon>
        <taxon>Dothideomycetes</taxon>
        <taxon>Pleosporomycetidae</taxon>
        <taxon>Pleosporales</taxon>
        <taxon>Pleosporineae</taxon>
        <taxon>Phaeosphaeriaceae</taxon>
        <taxon>Parastagonospora</taxon>
    </lineage>
</organism>
<gene>
    <name evidence="3" type="ORF">JI435_130780</name>
</gene>
<feature type="compositionally biased region" description="Low complexity" evidence="1">
    <location>
        <begin position="181"/>
        <end position="193"/>
    </location>
</feature>
<evidence type="ECO:0000259" key="2">
    <source>
        <dbReference type="PROSITE" id="PS50076"/>
    </source>
</evidence>
<dbReference type="SUPFAM" id="SSF46565">
    <property type="entry name" value="Chaperone J-domain"/>
    <property type="match status" value="1"/>
</dbReference>
<protein>
    <recommendedName>
        <fullName evidence="2">J domain-containing protein</fullName>
    </recommendedName>
</protein>
<evidence type="ECO:0000256" key="1">
    <source>
        <dbReference type="SAM" id="MobiDB-lite"/>
    </source>
</evidence>
<feature type="region of interest" description="Disordered" evidence="1">
    <location>
        <begin position="63"/>
        <end position="193"/>
    </location>
</feature>
<dbReference type="EMBL" id="CP069044">
    <property type="protein sequence ID" value="QRD07535.1"/>
    <property type="molecule type" value="Genomic_DNA"/>
</dbReference>
<dbReference type="InterPro" id="IPR001623">
    <property type="entry name" value="DnaJ_domain"/>
</dbReference>
<dbReference type="PROSITE" id="PS50076">
    <property type="entry name" value="DNAJ_2"/>
    <property type="match status" value="1"/>
</dbReference>
<sequence>MPPVRSAQPAIPQPAVTRPLLTSTIVVLASVALPIDDQMPDTYPVVAPPISQHRLPKELPHVSPAFLDVPQPTRLRPSRKRPIEIFVDSTADSVPRGPPSQRPRLDGRSPLGKRSDSANSTPCPSPRDDAAPYSQSPNDSFWTGQENRDPNPPVTPEPFVAAFPRTRTTRRTPSGPPLPSSPGARIVRPVRSPRLPLPPPKDVVLYDILGLNDWNVSKNQILSAWRHVSLDLHPDRVAEEFRGTATILMQEVNAAKEVLTDRAARRAYHRTGALPMAM</sequence>
<dbReference type="Proteomes" id="UP000663193">
    <property type="component" value="Chromosome 22"/>
</dbReference>
<dbReference type="VEuPathDB" id="FungiDB:JI435_130780"/>